<dbReference type="EMBL" id="CP023693">
    <property type="protein sequence ID" value="QEV31713.1"/>
    <property type="molecule type" value="Genomic_DNA"/>
</dbReference>
<protein>
    <submittedName>
        <fullName evidence="2">Uncharacterized protein</fullName>
    </submittedName>
</protein>
<keyword evidence="3" id="KW-1185">Reference proteome</keyword>
<evidence type="ECO:0000313" key="2">
    <source>
        <dbReference type="EMBL" id="QEV31713.1"/>
    </source>
</evidence>
<gene>
    <name evidence="2" type="ORF">CP977_05685</name>
</gene>
<accession>A0ABX6BCU0</accession>
<evidence type="ECO:0000256" key="1">
    <source>
        <dbReference type="SAM" id="MobiDB-lite"/>
    </source>
</evidence>
<evidence type="ECO:0000313" key="3">
    <source>
        <dbReference type="Proteomes" id="UP000326029"/>
    </source>
</evidence>
<proteinExistence type="predicted"/>
<sequence length="66" mass="6928">MADCDPHGRLPSSRALVTSGPLARGGGRRLLEAPMAQRPGHAAHEARASGFPPRPPHRRADGTAAR</sequence>
<organism evidence="2 3">
    <name type="scientific">Streptomyces cinereoruber</name>
    <dbReference type="NCBI Taxonomy" id="67260"/>
    <lineage>
        <taxon>Bacteria</taxon>
        <taxon>Bacillati</taxon>
        <taxon>Actinomycetota</taxon>
        <taxon>Actinomycetes</taxon>
        <taxon>Kitasatosporales</taxon>
        <taxon>Streptomycetaceae</taxon>
        <taxon>Streptomyces</taxon>
    </lineage>
</organism>
<feature type="region of interest" description="Disordered" evidence="1">
    <location>
        <begin position="1"/>
        <end position="66"/>
    </location>
</feature>
<dbReference type="Proteomes" id="UP000326029">
    <property type="component" value="Chromosome"/>
</dbReference>
<reference evidence="2 3" key="1">
    <citation type="submission" date="2017-09" db="EMBL/GenBank/DDBJ databases">
        <authorList>
            <person name="Lee N."/>
            <person name="Cho B.-K."/>
        </authorList>
    </citation>
    <scope>NUCLEOTIDE SEQUENCE [LARGE SCALE GENOMIC DNA]</scope>
    <source>
        <strain evidence="2 3">ATCC 19740</strain>
    </source>
</reference>
<name>A0ABX6BCU0_9ACTN</name>